<accession>A0A6A6GZL8</accession>
<feature type="domain" description="HTH CENPB-type" evidence="2">
    <location>
        <begin position="57"/>
        <end position="122"/>
    </location>
</feature>
<dbReference type="OrthoDB" id="3942738at2759"/>
<keyword evidence="1" id="KW-0238">DNA-binding</keyword>
<name>A0A6A6GZL8_VIRVR</name>
<dbReference type="GO" id="GO:0003677">
    <property type="term" value="F:DNA binding"/>
    <property type="evidence" value="ECO:0007669"/>
    <property type="project" value="UniProtKB-KW"/>
</dbReference>
<dbReference type="Proteomes" id="UP000800092">
    <property type="component" value="Unassembled WGS sequence"/>
</dbReference>
<gene>
    <name evidence="3" type="ORF">EV356DRAFT_453032</name>
</gene>
<sequence length="149" mass="17141">MSSNANNSTDSEAFRSAIAAADAQRCRNYSKIAKEFNVCRTTLSRRHRGITQSISMAHQTKETALSLHQENELVKYINTLSDRGIPPTLRLTQNLTENMVKTPLGKNWLPRFIERHPNELHSLYLNTFNLTQKRADNHHCLELYFKLVS</sequence>
<evidence type="ECO:0000256" key="1">
    <source>
        <dbReference type="ARBA" id="ARBA00023125"/>
    </source>
</evidence>
<dbReference type="AlphaFoldDB" id="A0A6A6GZL8"/>
<reference evidence="3" key="1">
    <citation type="journal article" date="2020" name="Stud. Mycol.">
        <title>101 Dothideomycetes genomes: a test case for predicting lifestyles and emergence of pathogens.</title>
        <authorList>
            <person name="Haridas S."/>
            <person name="Albert R."/>
            <person name="Binder M."/>
            <person name="Bloem J."/>
            <person name="Labutti K."/>
            <person name="Salamov A."/>
            <person name="Andreopoulos B."/>
            <person name="Baker S."/>
            <person name="Barry K."/>
            <person name="Bills G."/>
            <person name="Bluhm B."/>
            <person name="Cannon C."/>
            <person name="Castanera R."/>
            <person name="Culley D."/>
            <person name="Daum C."/>
            <person name="Ezra D."/>
            <person name="Gonzalez J."/>
            <person name="Henrissat B."/>
            <person name="Kuo A."/>
            <person name="Liang C."/>
            <person name="Lipzen A."/>
            <person name="Lutzoni F."/>
            <person name="Magnuson J."/>
            <person name="Mondo S."/>
            <person name="Nolan M."/>
            <person name="Ohm R."/>
            <person name="Pangilinan J."/>
            <person name="Park H.-J."/>
            <person name="Ramirez L."/>
            <person name="Alfaro M."/>
            <person name="Sun H."/>
            <person name="Tritt A."/>
            <person name="Yoshinaga Y."/>
            <person name="Zwiers L.-H."/>
            <person name="Turgeon B."/>
            <person name="Goodwin S."/>
            <person name="Spatafora J."/>
            <person name="Crous P."/>
            <person name="Grigoriev I."/>
        </authorList>
    </citation>
    <scope>NUCLEOTIDE SEQUENCE</scope>
    <source>
        <strain evidence="3">Tuck. ex Michener</strain>
    </source>
</reference>
<evidence type="ECO:0000313" key="4">
    <source>
        <dbReference type="Proteomes" id="UP000800092"/>
    </source>
</evidence>
<evidence type="ECO:0000313" key="3">
    <source>
        <dbReference type="EMBL" id="KAF2230940.1"/>
    </source>
</evidence>
<evidence type="ECO:0000259" key="2">
    <source>
        <dbReference type="PROSITE" id="PS51253"/>
    </source>
</evidence>
<keyword evidence="4" id="KW-1185">Reference proteome</keyword>
<dbReference type="InterPro" id="IPR006600">
    <property type="entry name" value="HTH_CenpB_DNA-bd_dom"/>
</dbReference>
<dbReference type="PROSITE" id="PS51253">
    <property type="entry name" value="HTH_CENPB"/>
    <property type="match status" value="1"/>
</dbReference>
<organism evidence="3 4">
    <name type="scientific">Viridothelium virens</name>
    <name type="common">Speckled blister lichen</name>
    <name type="synonym">Trypethelium virens</name>
    <dbReference type="NCBI Taxonomy" id="1048519"/>
    <lineage>
        <taxon>Eukaryota</taxon>
        <taxon>Fungi</taxon>
        <taxon>Dikarya</taxon>
        <taxon>Ascomycota</taxon>
        <taxon>Pezizomycotina</taxon>
        <taxon>Dothideomycetes</taxon>
        <taxon>Dothideomycetes incertae sedis</taxon>
        <taxon>Trypetheliales</taxon>
        <taxon>Trypetheliaceae</taxon>
        <taxon>Viridothelium</taxon>
    </lineage>
</organism>
<proteinExistence type="predicted"/>
<dbReference type="Pfam" id="PF03221">
    <property type="entry name" value="HTH_Tnp_Tc5"/>
    <property type="match status" value="1"/>
</dbReference>
<protein>
    <recommendedName>
        <fullName evidence="2">HTH CENPB-type domain-containing protein</fullName>
    </recommendedName>
</protein>
<dbReference type="EMBL" id="ML991834">
    <property type="protein sequence ID" value="KAF2230940.1"/>
    <property type="molecule type" value="Genomic_DNA"/>
</dbReference>